<dbReference type="Pfam" id="PF14479">
    <property type="entry name" value="HeLo"/>
    <property type="match status" value="1"/>
</dbReference>
<dbReference type="Proteomes" id="UP001274830">
    <property type="component" value="Unassembled WGS sequence"/>
</dbReference>
<organism evidence="3 4">
    <name type="scientific">Recurvomyces mirabilis</name>
    <dbReference type="NCBI Taxonomy" id="574656"/>
    <lineage>
        <taxon>Eukaryota</taxon>
        <taxon>Fungi</taxon>
        <taxon>Dikarya</taxon>
        <taxon>Ascomycota</taxon>
        <taxon>Pezizomycotina</taxon>
        <taxon>Dothideomycetes</taxon>
        <taxon>Dothideomycetidae</taxon>
        <taxon>Mycosphaerellales</taxon>
        <taxon>Teratosphaeriaceae</taxon>
        <taxon>Recurvomyces</taxon>
    </lineage>
</organism>
<comment type="caution">
    <text evidence="3">The sequence shown here is derived from an EMBL/GenBank/DDBJ whole genome shotgun (WGS) entry which is preliminary data.</text>
</comment>
<feature type="region of interest" description="Disordered" evidence="1">
    <location>
        <begin position="301"/>
        <end position="397"/>
    </location>
</feature>
<dbReference type="InterPro" id="IPR038305">
    <property type="entry name" value="HeLo_sf"/>
</dbReference>
<sequence>MAADKPSNTHDEHPNLDPSHEAALTGALALANLFSNCVEAFGLIHPAHKWEKEEQLLLSRLGIQQARLLIWGDVVGICSPPKTVTDRAVPKHPSAAYPDVTEATFFGARDARLDESGVRTEVENALGAIVDRSAGASRDEMMERYGLKPPKRFTVIREPALDVQRLEGFRERYELLQEVGETYAHLGARRSNSIVATSWTIADNLRFATFIALTTQKVDELVKLMGVQDNVDRGMRVDIKSLGWHLTADKSKLASDTSKLKLLQAVCDADYPEYTAAVQTALENINRENVENFGVANPYMTVPASPAHPSNLPKPNHAHTNGSGEKNKRPGLFSIFKSGFGKSSNKVPSSKRGRNLSVSSIEPPRSYSDAGPTTSFSPDAPRMTDEDGAPLEPLRSKSVGAILDTPTTTIDEVFIKNRLEQMRTHDSEGDRNPLEQTETVGSVISRHDQYHGIGRVDTKDQRQGW</sequence>
<dbReference type="InterPro" id="IPR029498">
    <property type="entry name" value="HeLo_dom"/>
</dbReference>
<dbReference type="Gene3D" id="1.20.120.1020">
    <property type="entry name" value="Prion-inhibition and propagation, HeLo domain"/>
    <property type="match status" value="1"/>
</dbReference>
<dbReference type="EMBL" id="JAUTXT010000038">
    <property type="protein sequence ID" value="KAK3671842.1"/>
    <property type="molecule type" value="Genomic_DNA"/>
</dbReference>
<evidence type="ECO:0000313" key="3">
    <source>
        <dbReference type="EMBL" id="KAK3671842.1"/>
    </source>
</evidence>
<proteinExistence type="predicted"/>
<dbReference type="AlphaFoldDB" id="A0AAE0TQF8"/>
<keyword evidence="4" id="KW-1185">Reference proteome</keyword>
<feature type="compositionally biased region" description="Low complexity" evidence="1">
    <location>
        <begin position="331"/>
        <end position="346"/>
    </location>
</feature>
<evidence type="ECO:0000259" key="2">
    <source>
        <dbReference type="Pfam" id="PF14479"/>
    </source>
</evidence>
<accession>A0AAE0TQF8</accession>
<protein>
    <recommendedName>
        <fullName evidence="2">Prion-inhibition and propagation HeLo domain-containing protein</fullName>
    </recommendedName>
</protein>
<gene>
    <name evidence="3" type="ORF">LTR78_008207</name>
</gene>
<feature type="compositionally biased region" description="Basic and acidic residues" evidence="1">
    <location>
        <begin position="445"/>
        <end position="465"/>
    </location>
</feature>
<feature type="domain" description="Prion-inhibition and propagation HeLo" evidence="2">
    <location>
        <begin position="25"/>
        <end position="262"/>
    </location>
</feature>
<reference evidence="3" key="1">
    <citation type="submission" date="2023-07" db="EMBL/GenBank/DDBJ databases">
        <title>Black Yeasts Isolated from many extreme environments.</title>
        <authorList>
            <person name="Coleine C."/>
            <person name="Stajich J.E."/>
            <person name="Selbmann L."/>
        </authorList>
    </citation>
    <scope>NUCLEOTIDE SEQUENCE</scope>
    <source>
        <strain evidence="3">CCFEE 5485</strain>
    </source>
</reference>
<feature type="region of interest" description="Disordered" evidence="1">
    <location>
        <begin position="441"/>
        <end position="465"/>
    </location>
</feature>
<evidence type="ECO:0000313" key="4">
    <source>
        <dbReference type="Proteomes" id="UP001274830"/>
    </source>
</evidence>
<evidence type="ECO:0000256" key="1">
    <source>
        <dbReference type="SAM" id="MobiDB-lite"/>
    </source>
</evidence>
<name>A0AAE0TQF8_9PEZI</name>